<accession>A0A6V7QED3</accession>
<dbReference type="AlphaFoldDB" id="A0A6V7QED3"/>
<proteinExistence type="predicted"/>
<evidence type="ECO:0000256" key="1">
    <source>
        <dbReference type="SAM" id="MobiDB-lite"/>
    </source>
</evidence>
<evidence type="ECO:0000313" key="2">
    <source>
        <dbReference type="EMBL" id="CAD1841529.1"/>
    </source>
</evidence>
<gene>
    <name evidence="2" type="ORF">CB5_LOCUS24740</name>
</gene>
<dbReference type="EMBL" id="LR862135">
    <property type="protein sequence ID" value="CAD1841529.1"/>
    <property type="molecule type" value="Genomic_DNA"/>
</dbReference>
<protein>
    <submittedName>
        <fullName evidence="2">Uncharacterized protein</fullName>
    </submittedName>
</protein>
<sequence>METELQLLDSTASPRTAKLKSPSSSVGSIHEYTSLKDILLGLDSPTAALGGIGSCSRGSRAGSGIDVAGHGGFDSSAICIRNQLVKHAASAYLQSAAILATRDRSCLTRFWHRARRTCSRPAGGTACAADPFEALARFVARAVRGVCAFLAGVVGGVRASTARMAIAS</sequence>
<dbReference type="PANTHER" id="PTHR34569:SF17">
    <property type="entry name" value="UBIQUITIN-PROTEIN LIGASE ARKADIA-A, PUTATIVE-RELATED"/>
    <property type="match status" value="1"/>
</dbReference>
<feature type="region of interest" description="Disordered" evidence="1">
    <location>
        <begin position="1"/>
        <end position="27"/>
    </location>
</feature>
<reference evidence="2" key="1">
    <citation type="submission" date="2020-07" db="EMBL/GenBank/DDBJ databases">
        <authorList>
            <person name="Lin J."/>
        </authorList>
    </citation>
    <scope>NUCLEOTIDE SEQUENCE</scope>
</reference>
<name>A0A6V7QED3_ANACO</name>
<organism evidence="2">
    <name type="scientific">Ananas comosus var. bracteatus</name>
    <name type="common">red pineapple</name>
    <dbReference type="NCBI Taxonomy" id="296719"/>
    <lineage>
        <taxon>Eukaryota</taxon>
        <taxon>Viridiplantae</taxon>
        <taxon>Streptophyta</taxon>
        <taxon>Embryophyta</taxon>
        <taxon>Tracheophyta</taxon>
        <taxon>Spermatophyta</taxon>
        <taxon>Magnoliopsida</taxon>
        <taxon>Liliopsida</taxon>
        <taxon>Poales</taxon>
        <taxon>Bromeliaceae</taxon>
        <taxon>Bromelioideae</taxon>
        <taxon>Ananas</taxon>
    </lineage>
</organism>
<dbReference type="PANTHER" id="PTHR34569">
    <property type="entry name" value="EXPRESSED PROTEIN"/>
    <property type="match status" value="1"/>
</dbReference>